<organism evidence="2 3">
    <name type="scientific">Chitinophaga parva</name>
    <dbReference type="NCBI Taxonomy" id="2169414"/>
    <lineage>
        <taxon>Bacteria</taxon>
        <taxon>Pseudomonadati</taxon>
        <taxon>Bacteroidota</taxon>
        <taxon>Chitinophagia</taxon>
        <taxon>Chitinophagales</taxon>
        <taxon>Chitinophagaceae</taxon>
        <taxon>Chitinophaga</taxon>
    </lineage>
</organism>
<keyword evidence="1" id="KW-1133">Transmembrane helix</keyword>
<gene>
    <name evidence="2" type="ORF">DCC81_12415</name>
</gene>
<comment type="caution">
    <text evidence="2">The sequence shown here is derived from an EMBL/GenBank/DDBJ whole genome shotgun (WGS) entry which is preliminary data.</text>
</comment>
<evidence type="ECO:0000313" key="2">
    <source>
        <dbReference type="EMBL" id="PUZ25106.1"/>
    </source>
</evidence>
<dbReference type="InterPro" id="IPR032593">
    <property type="entry name" value="DUF4907"/>
</dbReference>
<dbReference type="EMBL" id="QCYK01000002">
    <property type="protein sequence ID" value="PUZ25106.1"/>
    <property type="molecule type" value="Genomic_DNA"/>
</dbReference>
<dbReference type="Pfam" id="PF16250">
    <property type="entry name" value="DUF4907"/>
    <property type="match status" value="1"/>
</dbReference>
<name>A0A2T7BFQ2_9BACT</name>
<keyword evidence="3" id="KW-1185">Reference proteome</keyword>
<protein>
    <recommendedName>
        <fullName evidence="4">DUF4907 domain-containing protein</fullName>
    </recommendedName>
</protein>
<dbReference type="RefSeq" id="WP_108686943.1">
    <property type="nucleotide sequence ID" value="NZ_QCYK01000002.1"/>
</dbReference>
<dbReference type="AlphaFoldDB" id="A0A2T7BFQ2"/>
<keyword evidence="1" id="KW-0812">Transmembrane</keyword>
<evidence type="ECO:0000313" key="3">
    <source>
        <dbReference type="Proteomes" id="UP000244450"/>
    </source>
</evidence>
<proteinExistence type="predicted"/>
<evidence type="ECO:0008006" key="4">
    <source>
        <dbReference type="Google" id="ProtNLM"/>
    </source>
</evidence>
<dbReference type="OrthoDB" id="674043at2"/>
<evidence type="ECO:0000256" key="1">
    <source>
        <dbReference type="SAM" id="Phobius"/>
    </source>
</evidence>
<sequence>MTRTNWILFAGSLLILIFVLVRNNRHHAKRPGHEVTARAFEWPERPGAFGFYMLVDGDTVIRQACIPAIQGKYAFASLEDAQKTGDCMARRFVAKPIELPTLTVHDLDSLGIKHP</sequence>
<feature type="transmembrane region" description="Helical" evidence="1">
    <location>
        <begin position="6"/>
        <end position="23"/>
    </location>
</feature>
<accession>A0A2T7BFQ2</accession>
<reference evidence="2 3" key="1">
    <citation type="submission" date="2018-04" db="EMBL/GenBank/DDBJ databases">
        <title>Chitinophaga fuyangensis sp. nov., isolated from soil in a chemical factory.</title>
        <authorList>
            <person name="Chen K."/>
        </authorList>
    </citation>
    <scope>NUCLEOTIDE SEQUENCE [LARGE SCALE GENOMIC DNA]</scope>
    <source>
        <strain evidence="2 3">LY-1</strain>
    </source>
</reference>
<keyword evidence="1" id="KW-0472">Membrane</keyword>
<dbReference type="Proteomes" id="UP000244450">
    <property type="component" value="Unassembled WGS sequence"/>
</dbReference>